<sequence length="99" mass="11028">MKPTCCTCFSLLALAICIILECLSSNQRPMDMSLNSNGFNRELISIFSWGPTTLCSLLKYFLTLLDYQLLPVSSGSPSLLITVRFPSNQHPSKRQQPAD</sequence>
<evidence type="ECO:0008006" key="3">
    <source>
        <dbReference type="Google" id="ProtNLM"/>
    </source>
</evidence>
<evidence type="ECO:0000256" key="1">
    <source>
        <dbReference type="SAM" id="SignalP"/>
    </source>
</evidence>
<dbReference type="AlphaFoldDB" id="A0A7C9DDI6"/>
<protein>
    <recommendedName>
        <fullName evidence="3">Secreted protein</fullName>
    </recommendedName>
</protein>
<dbReference type="EMBL" id="GISG01115562">
    <property type="protein sequence ID" value="MBA4639842.1"/>
    <property type="molecule type" value="Transcribed_RNA"/>
</dbReference>
<reference evidence="2" key="1">
    <citation type="journal article" date="2013" name="J. Plant Res.">
        <title>Effect of fungi and light on seed germination of three Opuntia species from semiarid lands of central Mexico.</title>
        <authorList>
            <person name="Delgado-Sanchez P."/>
            <person name="Jimenez-Bremont J.F."/>
            <person name="Guerrero-Gonzalez Mde L."/>
            <person name="Flores J."/>
        </authorList>
    </citation>
    <scope>NUCLEOTIDE SEQUENCE</scope>
    <source>
        <tissue evidence="2">Cladode</tissue>
    </source>
</reference>
<feature type="signal peptide" evidence="1">
    <location>
        <begin position="1"/>
        <end position="24"/>
    </location>
</feature>
<proteinExistence type="predicted"/>
<feature type="chain" id="PRO_5027633164" description="Secreted protein" evidence="1">
    <location>
        <begin position="25"/>
        <end position="99"/>
    </location>
</feature>
<reference evidence="2" key="2">
    <citation type="submission" date="2020-07" db="EMBL/GenBank/DDBJ databases">
        <authorList>
            <person name="Vera ALvarez R."/>
            <person name="Arias-Moreno D.M."/>
            <person name="Jimenez-Jacinto V."/>
            <person name="Jimenez-Bremont J.F."/>
            <person name="Swaminathan K."/>
            <person name="Moose S.P."/>
            <person name="Guerrero-Gonzalez M.L."/>
            <person name="Marino-Ramirez L."/>
            <person name="Landsman D."/>
            <person name="Rodriguez-Kessler M."/>
            <person name="Delgado-Sanchez P."/>
        </authorList>
    </citation>
    <scope>NUCLEOTIDE SEQUENCE</scope>
    <source>
        <tissue evidence="2">Cladode</tissue>
    </source>
</reference>
<keyword evidence="1" id="KW-0732">Signal</keyword>
<accession>A0A7C9DDI6</accession>
<name>A0A7C9DDI6_OPUST</name>
<organism evidence="2">
    <name type="scientific">Opuntia streptacantha</name>
    <name type="common">Prickly pear cactus</name>
    <name type="synonym">Opuntia cardona</name>
    <dbReference type="NCBI Taxonomy" id="393608"/>
    <lineage>
        <taxon>Eukaryota</taxon>
        <taxon>Viridiplantae</taxon>
        <taxon>Streptophyta</taxon>
        <taxon>Embryophyta</taxon>
        <taxon>Tracheophyta</taxon>
        <taxon>Spermatophyta</taxon>
        <taxon>Magnoliopsida</taxon>
        <taxon>eudicotyledons</taxon>
        <taxon>Gunneridae</taxon>
        <taxon>Pentapetalae</taxon>
        <taxon>Caryophyllales</taxon>
        <taxon>Cactineae</taxon>
        <taxon>Cactaceae</taxon>
        <taxon>Opuntioideae</taxon>
        <taxon>Opuntia</taxon>
    </lineage>
</organism>
<evidence type="ECO:0000313" key="2">
    <source>
        <dbReference type="EMBL" id="MBA4639842.1"/>
    </source>
</evidence>